<protein>
    <submittedName>
        <fullName evidence="2">Uncharacterized protein</fullName>
    </submittedName>
</protein>
<gene>
    <name evidence="2" type="ORF">D4764_19G0005500</name>
</gene>
<proteinExistence type="predicted"/>
<sequence length="43" mass="5073">MKGEEGITVRDTGDKYTLDTSPAHLRWPTEEIKEERRYSYLSI</sequence>
<evidence type="ECO:0000313" key="2">
    <source>
        <dbReference type="EMBL" id="TWW68752.1"/>
    </source>
</evidence>
<dbReference type="Proteomes" id="UP000324091">
    <property type="component" value="Chromosome 19"/>
</dbReference>
<evidence type="ECO:0000256" key="1">
    <source>
        <dbReference type="SAM" id="MobiDB-lite"/>
    </source>
</evidence>
<comment type="caution">
    <text evidence="2">The sequence shown here is derived from an EMBL/GenBank/DDBJ whole genome shotgun (WGS) entry which is preliminary data.</text>
</comment>
<name>A0A5C6NME9_9TELE</name>
<accession>A0A5C6NME9</accession>
<evidence type="ECO:0000313" key="3">
    <source>
        <dbReference type="Proteomes" id="UP000324091"/>
    </source>
</evidence>
<keyword evidence="3" id="KW-1185">Reference proteome</keyword>
<feature type="region of interest" description="Disordered" evidence="1">
    <location>
        <begin position="1"/>
        <end position="20"/>
    </location>
</feature>
<dbReference type="EMBL" id="RHFK02000011">
    <property type="protein sequence ID" value="TWW68752.1"/>
    <property type="molecule type" value="Genomic_DNA"/>
</dbReference>
<organism evidence="2 3">
    <name type="scientific">Takifugu flavidus</name>
    <name type="common">sansaifugu</name>
    <dbReference type="NCBI Taxonomy" id="433684"/>
    <lineage>
        <taxon>Eukaryota</taxon>
        <taxon>Metazoa</taxon>
        <taxon>Chordata</taxon>
        <taxon>Craniata</taxon>
        <taxon>Vertebrata</taxon>
        <taxon>Euteleostomi</taxon>
        <taxon>Actinopterygii</taxon>
        <taxon>Neopterygii</taxon>
        <taxon>Teleostei</taxon>
        <taxon>Neoteleostei</taxon>
        <taxon>Acanthomorphata</taxon>
        <taxon>Eupercaria</taxon>
        <taxon>Tetraodontiformes</taxon>
        <taxon>Tetradontoidea</taxon>
        <taxon>Tetraodontidae</taxon>
        <taxon>Takifugu</taxon>
    </lineage>
</organism>
<reference evidence="2 3" key="1">
    <citation type="submission" date="2019-04" db="EMBL/GenBank/DDBJ databases">
        <title>Chromosome genome assembly for Takifugu flavidus.</title>
        <authorList>
            <person name="Xiao S."/>
        </authorList>
    </citation>
    <scope>NUCLEOTIDE SEQUENCE [LARGE SCALE GENOMIC DNA]</scope>
    <source>
        <strain evidence="2">HTHZ2018</strain>
        <tissue evidence="2">Muscle</tissue>
    </source>
</reference>
<feature type="compositionally biased region" description="Basic and acidic residues" evidence="1">
    <location>
        <begin position="1"/>
        <end position="17"/>
    </location>
</feature>
<dbReference type="AlphaFoldDB" id="A0A5C6NME9"/>